<reference evidence="1" key="1">
    <citation type="submission" date="2022-06" db="EMBL/GenBank/DDBJ databases">
        <authorList>
            <person name="Legras J.-L."/>
            <person name="Devillers H."/>
            <person name="Grondin C."/>
        </authorList>
    </citation>
    <scope>NUCLEOTIDE SEQUENCE</scope>
    <source>
        <strain evidence="1">CLIB 1444</strain>
    </source>
</reference>
<dbReference type="EMBL" id="CALSDN010000001">
    <property type="protein sequence ID" value="CAH6718181.1"/>
    <property type="molecule type" value="Genomic_DNA"/>
</dbReference>
<keyword evidence="2" id="KW-1185">Reference proteome</keyword>
<name>A0ACA9XZZ5_9ASCO</name>
<evidence type="ECO:0000313" key="2">
    <source>
        <dbReference type="Proteomes" id="UP001152531"/>
    </source>
</evidence>
<accession>A0ACA9XZZ5</accession>
<protein>
    <submittedName>
        <fullName evidence="1">Meiotically up-regulated gene 14 protein</fullName>
    </submittedName>
</protein>
<organism evidence="1 2">
    <name type="scientific">[Candida] jaroonii</name>
    <dbReference type="NCBI Taxonomy" id="467808"/>
    <lineage>
        <taxon>Eukaryota</taxon>
        <taxon>Fungi</taxon>
        <taxon>Dikarya</taxon>
        <taxon>Ascomycota</taxon>
        <taxon>Saccharomycotina</taxon>
        <taxon>Pichiomycetes</taxon>
        <taxon>Debaryomycetaceae</taxon>
        <taxon>Yamadazyma</taxon>
    </lineage>
</organism>
<evidence type="ECO:0000313" key="1">
    <source>
        <dbReference type="EMBL" id="CAH6718181.1"/>
    </source>
</evidence>
<gene>
    <name evidence="1" type="ORF">CLIB1444_01S00936</name>
</gene>
<dbReference type="Proteomes" id="UP001152531">
    <property type="component" value="Unassembled WGS sequence"/>
</dbReference>
<proteinExistence type="predicted"/>
<comment type="caution">
    <text evidence="1">The sequence shown here is derived from an EMBL/GenBank/DDBJ whole genome shotgun (WGS) entry which is preliminary data.</text>
</comment>
<sequence length="271" mass="30246">MIGEATRGSHNISLGGKHPHQIPKFENPVDHRKWVLEHTAGAFRFFGLKQFDEGEAGHISVRDPIDPDTFWINPLGKHFNLIQVSDLVHINNKGEILPDGNQHPVNSAGFSIHRALHESRPDINAACHAHSVYGKAWSTFGKPIEMLNQDACIFYKKHVVYNQFGGVAIDGEEGERIAEALGEDSNAAILQNHGLLTVGETVDQAAYLFSLLERTCECQLLVESTNLPKNIIPDKEAEYTAFMTQDPETMFGSFQPYYDYLLKSTGGDFLR</sequence>